<name>A0A8S5M1K1_9CAUD</name>
<accession>A0A8S5M1K1</accession>
<organism evidence="1">
    <name type="scientific">Podoviridae sp. ctIi96</name>
    <dbReference type="NCBI Taxonomy" id="2826550"/>
    <lineage>
        <taxon>Viruses</taxon>
        <taxon>Duplodnaviria</taxon>
        <taxon>Heunggongvirae</taxon>
        <taxon>Uroviricota</taxon>
        <taxon>Caudoviricetes</taxon>
    </lineage>
</organism>
<reference evidence="1" key="1">
    <citation type="journal article" date="2021" name="Proc. Natl. Acad. Sci. U.S.A.">
        <title>A Catalog of Tens of Thousands of Viruses from Human Metagenomes Reveals Hidden Associations with Chronic Diseases.</title>
        <authorList>
            <person name="Tisza M.J."/>
            <person name="Buck C.B."/>
        </authorList>
    </citation>
    <scope>NUCLEOTIDE SEQUENCE</scope>
    <source>
        <strain evidence="1">CtIi96</strain>
    </source>
</reference>
<sequence>MRSKSFFNYLGGLVLTVLAVMLGATTGCGMCMAVPTTTDGGGEVTDINPGIAVTDANGGATATDGIQISKETDNPEYYAKAIDKRITKMRPMRTPIDQITRSAESISRVNSMVVKYYSVSTRPIKDSVKTNTTEMASGSSYVTLPVNDASLFSVTDTIRVSGIKGYKEDGSTQDTVKDLMLYVVGKSENEGYPQVIAVNGKRNTTGENSIVPALKKNDVLIRMGRAAGELDVETGQFYSLPTPQEQFCQRFMMQVEESTYNKMWSKEVDWNFDDMEEDAIYDMRLGMENSFLFGIKGKSKDPKKTGMDVYFTGGIWWMAGQDKSLGTVDDSTNEIVIKDDEMVDFLKEIFTGNDAGNKTKIAFCGSDFLAALAKMKSERFKVVKEFEKWGLKFTSFDSNFGKLLAMHHELLDMNMKSDEAFVMDPEYLRKRTFEMFSRKTYDMEKLAKRKTSAVVLNEASCCYLVYPNAHIRVKLGSL</sequence>
<dbReference type="InterPro" id="IPR035198">
    <property type="entry name" value="SU10_MCP"/>
</dbReference>
<proteinExistence type="predicted"/>
<protein>
    <submittedName>
        <fullName evidence="1">Major capsid protein</fullName>
    </submittedName>
</protein>
<dbReference type="PROSITE" id="PS51257">
    <property type="entry name" value="PROKAR_LIPOPROTEIN"/>
    <property type="match status" value="1"/>
</dbReference>
<dbReference type="EMBL" id="BK014795">
    <property type="protein sequence ID" value="DAD76032.1"/>
    <property type="molecule type" value="Genomic_DNA"/>
</dbReference>
<evidence type="ECO:0000313" key="1">
    <source>
        <dbReference type="EMBL" id="DAD76032.1"/>
    </source>
</evidence>
<dbReference type="Pfam" id="PF17236">
    <property type="entry name" value="SU10_MCP"/>
    <property type="match status" value="1"/>
</dbReference>